<organism evidence="2 3">
    <name type="scientific">Trypanosoma cruzi marinkellei</name>
    <dbReference type="NCBI Taxonomy" id="85056"/>
    <lineage>
        <taxon>Eukaryota</taxon>
        <taxon>Discoba</taxon>
        <taxon>Euglenozoa</taxon>
        <taxon>Kinetoplastea</taxon>
        <taxon>Metakinetoplastina</taxon>
        <taxon>Trypanosomatida</taxon>
        <taxon>Trypanosomatidae</taxon>
        <taxon>Trypanosoma</taxon>
        <taxon>Schizotrypanum</taxon>
    </lineage>
</organism>
<dbReference type="EMBL" id="AHKC01015969">
    <property type="protein sequence ID" value="EKF28338.1"/>
    <property type="molecule type" value="Genomic_DNA"/>
</dbReference>
<accession>K2M060</accession>
<keyword evidence="3" id="KW-1185">Reference proteome</keyword>
<sequence>MWMCCNTGGAAEAEGTESSPESSRRKYYVWRDVDEKKNETVDSLRVPSLVEVDGAVFAVAEAQCTNNNESFTGIASELLTWSGEQTREELNTTKLKTQVLEECPSSEDMCASQNALHVDFQDGTEVILARPTTVVEGSEICMLAGIYNFEGTNVERAYWGILLLKGNVSGVEKSEKRIHWHDVDAIPSIADIQQNESLTDLIGGGGSGVKMEDGTLLFPVEGIKSNGAAAGTNTVSLIIYSTGNGDWKLSKDISADGCSDPSLVKLEKDKLIMMTACDDGRRRVYESGDKGES</sequence>
<proteinExistence type="predicted"/>
<evidence type="ECO:0000313" key="3">
    <source>
        <dbReference type="Proteomes" id="UP000007350"/>
    </source>
</evidence>
<dbReference type="InterPro" id="IPR011040">
    <property type="entry name" value="Sialidase"/>
</dbReference>
<dbReference type="Pfam" id="PF13859">
    <property type="entry name" value="BNR_3"/>
    <property type="match status" value="1"/>
</dbReference>
<feature type="non-terminal residue" evidence="2">
    <location>
        <position position="293"/>
    </location>
</feature>
<comment type="caution">
    <text evidence="2">The sequence shown here is derived from an EMBL/GenBank/DDBJ whole genome shotgun (WGS) entry which is preliminary data.</text>
</comment>
<dbReference type="Proteomes" id="UP000007350">
    <property type="component" value="Unassembled WGS sequence"/>
</dbReference>
<dbReference type="Gene3D" id="2.120.10.10">
    <property type="match status" value="1"/>
</dbReference>
<dbReference type="InterPro" id="IPR036278">
    <property type="entry name" value="Sialidase_sf"/>
</dbReference>
<gene>
    <name evidence="2" type="ORF">MOQ_007917</name>
</gene>
<dbReference type="CDD" id="cd15482">
    <property type="entry name" value="Sialidase_non-viral"/>
    <property type="match status" value="1"/>
</dbReference>
<protein>
    <submittedName>
        <fullName evidence="2">Trans-sialidase, putative</fullName>
    </submittedName>
</protein>
<dbReference type="GO" id="GO:0004308">
    <property type="term" value="F:exo-alpha-sialidase activity"/>
    <property type="evidence" value="ECO:0007669"/>
    <property type="project" value="InterPro"/>
</dbReference>
<dbReference type="PRINTS" id="PR01803">
    <property type="entry name" value="TCSIALIDASE"/>
</dbReference>
<evidence type="ECO:0000313" key="2">
    <source>
        <dbReference type="EMBL" id="EKF28338.1"/>
    </source>
</evidence>
<dbReference type="AlphaFoldDB" id="K2M060"/>
<dbReference type="OrthoDB" id="10399910at2759"/>
<dbReference type="InterPro" id="IPR008377">
    <property type="entry name" value="Sialidase_trypan"/>
</dbReference>
<reference evidence="2 3" key="1">
    <citation type="journal article" date="2012" name="BMC Genomics">
        <title>Comparative genomic analysis of human infective Trypanosoma cruzi lineages with the bat-restricted subspecies T. cruzi marinkellei.</title>
        <authorList>
            <person name="Franzen O."/>
            <person name="Talavera-Lopez C."/>
            <person name="Ochaya S."/>
            <person name="Butler C.E."/>
            <person name="Messenger L.A."/>
            <person name="Lewis M.D."/>
            <person name="Llewellyn M.S."/>
            <person name="Marinkelle C.J."/>
            <person name="Tyler K.M."/>
            <person name="Miles M.A."/>
            <person name="Andersson B."/>
        </authorList>
    </citation>
    <scope>NUCLEOTIDE SEQUENCE [LARGE SCALE GENOMIC DNA]</scope>
    <source>
        <strain evidence="2 3">B7</strain>
    </source>
</reference>
<name>K2M060_TRYCR</name>
<evidence type="ECO:0000259" key="1">
    <source>
        <dbReference type="Pfam" id="PF13859"/>
    </source>
</evidence>
<feature type="domain" description="Sialidase" evidence="1">
    <location>
        <begin position="46"/>
        <end position="293"/>
    </location>
</feature>
<dbReference type="SUPFAM" id="SSF50939">
    <property type="entry name" value="Sialidases"/>
    <property type="match status" value="1"/>
</dbReference>